<dbReference type="EMBL" id="JBGFFE010000020">
    <property type="protein sequence ID" value="MEY8764340.1"/>
    <property type="molecule type" value="Genomic_DNA"/>
</dbReference>
<proteinExistence type="predicted"/>
<protein>
    <submittedName>
        <fullName evidence="1">Uncharacterized protein</fullName>
    </submittedName>
</protein>
<comment type="caution">
    <text evidence="1">The sequence shown here is derived from an EMBL/GenBank/DDBJ whole genome shotgun (WGS) entry which is preliminary data.</text>
</comment>
<sequence>MADEMTITLTSSKYPRKLIDYLRDELKVRVEAARSGIYYVKGTDIDTQILVSKQLDDRETGYLKLLQTYRFDGKLDVGIHKKYKESVVCSDNGCIGESKSQ</sequence>
<evidence type="ECO:0000313" key="1">
    <source>
        <dbReference type="EMBL" id="MEY8764340.1"/>
    </source>
</evidence>
<organism evidence="1 2">
    <name type="scientific">Clostridium lapidicellarium</name>
    <dbReference type="NCBI Taxonomy" id="3240931"/>
    <lineage>
        <taxon>Bacteria</taxon>
        <taxon>Bacillati</taxon>
        <taxon>Bacillota</taxon>
        <taxon>Clostridia</taxon>
        <taxon>Eubacteriales</taxon>
        <taxon>Clostridiaceae</taxon>
        <taxon>Clostridium</taxon>
    </lineage>
</organism>
<accession>A0ABV4DZK6</accession>
<name>A0ABV4DZK6_9CLOT</name>
<dbReference type="Proteomes" id="UP001565220">
    <property type="component" value="Unassembled WGS sequence"/>
</dbReference>
<reference evidence="1 2" key="1">
    <citation type="submission" date="2024-08" db="EMBL/GenBank/DDBJ databases">
        <title>Clostridium lapicellarii sp. nov., and Clostridium renhuaiense sp. nov., two species isolated from the mud in a fermentation cellar used for producing sauce-flavour Chinese liquors.</title>
        <authorList>
            <person name="Yang F."/>
            <person name="Wang H."/>
            <person name="Chen L.Q."/>
            <person name="Zhou N."/>
            <person name="Lu J.J."/>
            <person name="Pu X.X."/>
            <person name="Wan B."/>
            <person name="Wang L."/>
            <person name="Liu S.J."/>
        </authorList>
    </citation>
    <scope>NUCLEOTIDE SEQUENCE [LARGE SCALE GENOMIC DNA]</scope>
    <source>
        <strain evidence="1 2">MT-113</strain>
    </source>
</reference>
<evidence type="ECO:0000313" key="2">
    <source>
        <dbReference type="Proteomes" id="UP001565220"/>
    </source>
</evidence>
<gene>
    <name evidence="1" type="ORF">AB8S09_11940</name>
</gene>
<dbReference type="RefSeq" id="WP_369869197.1">
    <property type="nucleotide sequence ID" value="NZ_JBGFFE010000020.1"/>
</dbReference>
<keyword evidence="2" id="KW-1185">Reference proteome</keyword>